<keyword evidence="2" id="KW-1185">Reference proteome</keyword>
<protein>
    <submittedName>
        <fullName evidence="1">Uncharacterized protein</fullName>
    </submittedName>
</protein>
<gene>
    <name evidence="1" type="ORF">ACFWJN_01720</name>
</gene>
<dbReference type="EMBL" id="JBHXIJ010000005">
    <property type="protein sequence ID" value="MFD5097691.1"/>
    <property type="molecule type" value="Genomic_DNA"/>
</dbReference>
<name>A0ABW6FG24_9ACTN</name>
<sequence>MGDVLTALAPPALLCASGLYAACSSWWRRRHPAPPPYSQSAARLAELDLLAVAEAIVRESWAELDELYRAAPAPDPRAGSRP</sequence>
<reference evidence="1 2" key="1">
    <citation type="submission" date="2024-09" db="EMBL/GenBank/DDBJ databases">
        <title>The Natural Products Discovery Center: Release of the First 8490 Sequenced Strains for Exploring Actinobacteria Biosynthetic Diversity.</title>
        <authorList>
            <person name="Kalkreuter E."/>
            <person name="Kautsar S.A."/>
            <person name="Yang D."/>
            <person name="Bader C.D."/>
            <person name="Teijaro C.N."/>
            <person name="Fluegel L."/>
            <person name="Davis C.M."/>
            <person name="Simpson J.R."/>
            <person name="Lauterbach L."/>
            <person name="Steele A.D."/>
            <person name="Gui C."/>
            <person name="Meng S."/>
            <person name="Li G."/>
            <person name="Viehrig K."/>
            <person name="Ye F."/>
            <person name="Su P."/>
            <person name="Kiefer A.F."/>
            <person name="Nichols A."/>
            <person name="Cepeda A.J."/>
            <person name="Yan W."/>
            <person name="Fan B."/>
            <person name="Jiang Y."/>
            <person name="Adhikari A."/>
            <person name="Zheng C.-J."/>
            <person name="Schuster L."/>
            <person name="Cowan T.M."/>
            <person name="Smanski M.J."/>
            <person name="Chevrette M.G."/>
            <person name="De Carvalho L.P.S."/>
            <person name="Shen B."/>
        </authorList>
    </citation>
    <scope>NUCLEOTIDE SEQUENCE [LARGE SCALE GENOMIC DNA]</scope>
    <source>
        <strain evidence="1 2">NPDC058348</strain>
    </source>
</reference>
<dbReference type="RefSeq" id="WP_386707408.1">
    <property type="nucleotide sequence ID" value="NZ_JBHXIJ010000005.1"/>
</dbReference>
<dbReference type="Proteomes" id="UP001598448">
    <property type="component" value="Unassembled WGS sequence"/>
</dbReference>
<proteinExistence type="predicted"/>
<evidence type="ECO:0000313" key="1">
    <source>
        <dbReference type="EMBL" id="MFD5097691.1"/>
    </source>
</evidence>
<accession>A0ABW6FG24</accession>
<comment type="caution">
    <text evidence="1">The sequence shown here is derived from an EMBL/GenBank/DDBJ whole genome shotgun (WGS) entry which is preliminary data.</text>
</comment>
<evidence type="ECO:0000313" key="2">
    <source>
        <dbReference type="Proteomes" id="UP001598448"/>
    </source>
</evidence>
<organism evidence="1 2">
    <name type="scientific">Streptomyces albidochromogenes</name>
    <dbReference type="NCBI Taxonomy" id="329524"/>
    <lineage>
        <taxon>Bacteria</taxon>
        <taxon>Bacillati</taxon>
        <taxon>Actinomycetota</taxon>
        <taxon>Actinomycetes</taxon>
        <taxon>Kitasatosporales</taxon>
        <taxon>Streptomycetaceae</taxon>
        <taxon>Streptomyces</taxon>
    </lineage>
</organism>